<comment type="caution">
    <text evidence="2">The sequence shown here is derived from an EMBL/GenBank/DDBJ whole genome shotgun (WGS) entry which is preliminary data.</text>
</comment>
<gene>
    <name evidence="2" type="ORF">SDC9_203641</name>
</gene>
<evidence type="ECO:0000256" key="1">
    <source>
        <dbReference type="SAM" id="MobiDB-lite"/>
    </source>
</evidence>
<protein>
    <submittedName>
        <fullName evidence="2">Uncharacterized protein</fullName>
    </submittedName>
</protein>
<sequence length="63" mass="7285">MFPFGDSSACALRLKRFFRLTPKENYNRQQNQAAEQKTNRVKSKRLDIVHPDALGHKGQTPDQ</sequence>
<proteinExistence type="predicted"/>
<dbReference type="EMBL" id="VSSQ01125765">
    <property type="protein sequence ID" value="MPN55957.1"/>
    <property type="molecule type" value="Genomic_DNA"/>
</dbReference>
<feature type="region of interest" description="Disordered" evidence="1">
    <location>
        <begin position="23"/>
        <end position="63"/>
    </location>
</feature>
<organism evidence="2">
    <name type="scientific">bioreactor metagenome</name>
    <dbReference type="NCBI Taxonomy" id="1076179"/>
    <lineage>
        <taxon>unclassified sequences</taxon>
        <taxon>metagenomes</taxon>
        <taxon>ecological metagenomes</taxon>
    </lineage>
</organism>
<dbReference type="AlphaFoldDB" id="A0A645IXT5"/>
<reference evidence="2" key="1">
    <citation type="submission" date="2019-08" db="EMBL/GenBank/DDBJ databases">
        <authorList>
            <person name="Kucharzyk K."/>
            <person name="Murdoch R.W."/>
            <person name="Higgins S."/>
            <person name="Loffler F."/>
        </authorList>
    </citation>
    <scope>NUCLEOTIDE SEQUENCE</scope>
</reference>
<evidence type="ECO:0000313" key="2">
    <source>
        <dbReference type="EMBL" id="MPN55957.1"/>
    </source>
</evidence>
<name>A0A645IXT5_9ZZZZ</name>
<feature type="compositionally biased region" description="Basic and acidic residues" evidence="1">
    <location>
        <begin position="44"/>
        <end position="55"/>
    </location>
</feature>
<accession>A0A645IXT5</accession>
<feature type="compositionally biased region" description="Polar residues" evidence="1">
    <location>
        <begin position="27"/>
        <end position="36"/>
    </location>
</feature>